<gene>
    <name evidence="2" type="ORF">DC346_04165</name>
</gene>
<dbReference type="EMBL" id="QEWH01000022">
    <property type="protein sequence ID" value="RBA49118.1"/>
    <property type="molecule type" value="Genomic_DNA"/>
</dbReference>
<reference evidence="2 3" key="1">
    <citation type="submission" date="2018-04" db="EMBL/GenBank/DDBJ databases">
        <title>Acinetobacter junii Genome sequencing and assembly.</title>
        <authorList>
            <person name="Su J."/>
            <person name="Rensing C."/>
            <person name="Mazhar H.S."/>
        </authorList>
    </citation>
    <scope>NUCLEOTIDE SEQUENCE [LARGE SCALE GENOMIC DNA]</scope>
    <source>
        <strain evidence="2 3">SC22</strain>
    </source>
</reference>
<evidence type="ECO:0000313" key="3">
    <source>
        <dbReference type="Proteomes" id="UP000253688"/>
    </source>
</evidence>
<comment type="caution">
    <text evidence="2">The sequence shown here is derived from an EMBL/GenBank/DDBJ whole genome shotgun (WGS) entry which is preliminary data.</text>
</comment>
<dbReference type="AlphaFoldDB" id="A0A365PL69"/>
<dbReference type="STRING" id="40215.BVL33_05950"/>
<evidence type="ECO:0000256" key="1">
    <source>
        <dbReference type="SAM" id="SignalP"/>
    </source>
</evidence>
<proteinExistence type="predicted"/>
<feature type="signal peptide" evidence="1">
    <location>
        <begin position="1"/>
        <end position="23"/>
    </location>
</feature>
<evidence type="ECO:0008006" key="4">
    <source>
        <dbReference type="Google" id="ProtNLM"/>
    </source>
</evidence>
<feature type="chain" id="PRO_5016611443" description="Lipoprotein" evidence="1">
    <location>
        <begin position="24"/>
        <end position="124"/>
    </location>
</feature>
<dbReference type="PROSITE" id="PS51257">
    <property type="entry name" value="PROKAR_LIPOPROTEIN"/>
    <property type="match status" value="1"/>
</dbReference>
<name>A0A365PL69_ACIJU</name>
<keyword evidence="1" id="KW-0732">Signal</keyword>
<accession>A0A365PL69</accession>
<dbReference type="Proteomes" id="UP000253688">
    <property type="component" value="Unassembled WGS sequence"/>
</dbReference>
<dbReference type="RefSeq" id="WP_112986864.1">
    <property type="nucleotide sequence ID" value="NZ_CP131470.1"/>
</dbReference>
<protein>
    <recommendedName>
        <fullName evidence="4">Lipoprotein</fullName>
    </recommendedName>
</protein>
<organism evidence="2 3">
    <name type="scientific">Acinetobacter junii</name>
    <dbReference type="NCBI Taxonomy" id="40215"/>
    <lineage>
        <taxon>Bacteria</taxon>
        <taxon>Pseudomonadati</taxon>
        <taxon>Pseudomonadota</taxon>
        <taxon>Gammaproteobacteria</taxon>
        <taxon>Moraxellales</taxon>
        <taxon>Moraxellaceae</taxon>
        <taxon>Acinetobacter</taxon>
    </lineage>
</organism>
<sequence length="124" mass="14039">MNRLKTFLLPILLILPLSLSGCGTEFNPERMEVTLNTEYSPGGLYDRTYVILTIRSLDANPITLNKVDVNNGRCGYTARYRNPIQLPAHFQMGQALELYLNCSYESIVKVDIETDQGAASYRFK</sequence>
<evidence type="ECO:0000313" key="2">
    <source>
        <dbReference type="EMBL" id="RBA49118.1"/>
    </source>
</evidence>